<gene>
    <name evidence="3" type="ORF">VMCG_04726</name>
</gene>
<sequence length="290" mass="31044">MGLQEFLIKDEELTSLKGKVVVLTGGSSGIGLATVQLLLSLGASVVNGDIAPTAAPQGNGYTWVKTNVANWADLNALFKEAKKVHGRIDHVFANAGLGPRADYFATEVDENGDLKEPTYDLIDVSQKGVMNTVTLGLYYLRQQAEGGSIVVNGSTMGIQRCRAVDYATAKHAVTGFARGLHPIIEDMKLPIRINTIAPTWTDTAVLPGLRETMASIGVEVQTATSVARAAAMLMTTTSRKGELIHVQRGKYQEIDEACLLAAVDDIRKDYPAEDDVLRRAMAAMAAQAQA</sequence>
<organism evidence="3 4">
    <name type="scientific">Cytospora schulzeri</name>
    <dbReference type="NCBI Taxonomy" id="448051"/>
    <lineage>
        <taxon>Eukaryota</taxon>
        <taxon>Fungi</taxon>
        <taxon>Dikarya</taxon>
        <taxon>Ascomycota</taxon>
        <taxon>Pezizomycotina</taxon>
        <taxon>Sordariomycetes</taxon>
        <taxon>Sordariomycetidae</taxon>
        <taxon>Diaporthales</taxon>
        <taxon>Cytosporaceae</taxon>
        <taxon>Cytospora</taxon>
    </lineage>
</organism>
<dbReference type="PANTHER" id="PTHR43180:SF10">
    <property type="entry name" value="NAD(P)-BINDING PROTEIN"/>
    <property type="match status" value="1"/>
</dbReference>
<dbReference type="Pfam" id="PF00106">
    <property type="entry name" value="adh_short"/>
    <property type="match status" value="1"/>
</dbReference>
<dbReference type="InterPro" id="IPR002347">
    <property type="entry name" value="SDR_fam"/>
</dbReference>
<accession>A0A423WNJ8</accession>
<evidence type="ECO:0000313" key="4">
    <source>
        <dbReference type="Proteomes" id="UP000283895"/>
    </source>
</evidence>
<dbReference type="GO" id="GO:0016491">
    <property type="term" value="F:oxidoreductase activity"/>
    <property type="evidence" value="ECO:0007669"/>
    <property type="project" value="UniProtKB-KW"/>
</dbReference>
<dbReference type="OrthoDB" id="5371740at2759"/>
<dbReference type="PANTHER" id="PTHR43180">
    <property type="entry name" value="3-OXOACYL-(ACYL-CARRIER-PROTEIN) REDUCTASE (AFU_ORTHOLOGUE AFUA_6G11210)"/>
    <property type="match status" value="1"/>
</dbReference>
<dbReference type="Gene3D" id="3.40.50.720">
    <property type="entry name" value="NAD(P)-binding Rossmann-like Domain"/>
    <property type="match status" value="1"/>
</dbReference>
<evidence type="ECO:0000313" key="3">
    <source>
        <dbReference type="EMBL" id="ROW04854.1"/>
    </source>
</evidence>
<protein>
    <submittedName>
        <fullName evidence="3">Uncharacterized protein</fullName>
    </submittedName>
</protein>
<evidence type="ECO:0000256" key="1">
    <source>
        <dbReference type="ARBA" id="ARBA00006484"/>
    </source>
</evidence>
<keyword evidence="4" id="KW-1185">Reference proteome</keyword>
<dbReference type="AlphaFoldDB" id="A0A423WNJ8"/>
<dbReference type="EMBL" id="LKEA01000013">
    <property type="protein sequence ID" value="ROW04854.1"/>
    <property type="molecule type" value="Genomic_DNA"/>
</dbReference>
<dbReference type="SUPFAM" id="SSF51735">
    <property type="entry name" value="NAD(P)-binding Rossmann-fold domains"/>
    <property type="match status" value="1"/>
</dbReference>
<reference evidence="3 4" key="1">
    <citation type="submission" date="2015-09" db="EMBL/GenBank/DDBJ databases">
        <title>Host preference determinants of Valsa canker pathogens revealed by comparative genomics.</title>
        <authorList>
            <person name="Yin Z."/>
            <person name="Huang L."/>
        </authorList>
    </citation>
    <scope>NUCLEOTIDE SEQUENCE [LARGE SCALE GENOMIC DNA]</scope>
    <source>
        <strain evidence="3 4">03-1</strain>
    </source>
</reference>
<dbReference type="PRINTS" id="PR00081">
    <property type="entry name" value="GDHRDH"/>
</dbReference>
<dbReference type="STRING" id="356882.A0A423WNJ8"/>
<dbReference type="InterPro" id="IPR036291">
    <property type="entry name" value="NAD(P)-bd_dom_sf"/>
</dbReference>
<evidence type="ECO:0000256" key="2">
    <source>
        <dbReference type="ARBA" id="ARBA00023002"/>
    </source>
</evidence>
<dbReference type="Proteomes" id="UP000283895">
    <property type="component" value="Unassembled WGS sequence"/>
</dbReference>
<comment type="similarity">
    <text evidence="1">Belongs to the short-chain dehydrogenases/reductases (SDR) family.</text>
</comment>
<proteinExistence type="inferred from homology"/>
<name>A0A423WNJ8_9PEZI</name>
<keyword evidence="2" id="KW-0560">Oxidoreductase</keyword>
<comment type="caution">
    <text evidence="3">The sequence shown here is derived from an EMBL/GenBank/DDBJ whole genome shotgun (WGS) entry which is preliminary data.</text>
</comment>